<keyword evidence="8" id="KW-0326">Glycosidase</keyword>
<dbReference type="InterPro" id="IPR029486">
    <property type="entry name" value="GH97_N"/>
</dbReference>
<evidence type="ECO:0000313" key="8">
    <source>
        <dbReference type="EMBL" id="VEE04451.1"/>
    </source>
</evidence>
<dbReference type="InterPro" id="IPR014718">
    <property type="entry name" value="GH-type_carb-bd"/>
</dbReference>
<proteinExistence type="predicted"/>
<evidence type="ECO:0000259" key="6">
    <source>
        <dbReference type="Pfam" id="PF14508"/>
    </source>
</evidence>
<dbReference type="RefSeq" id="WP_002980437.1">
    <property type="nucleotide sequence ID" value="NZ_CP068486.1"/>
</dbReference>
<evidence type="ECO:0000259" key="5">
    <source>
        <dbReference type="Pfam" id="PF10566"/>
    </source>
</evidence>
<dbReference type="PANTHER" id="PTHR35803:SF1">
    <property type="entry name" value="GLUCAN 1,4-ALPHA-GLUCOSIDASE SUSB"/>
    <property type="match status" value="1"/>
</dbReference>
<feature type="domain" description="Glycosyl-hydrolase 97 N-terminal" evidence="6">
    <location>
        <begin position="23"/>
        <end position="305"/>
    </location>
</feature>
<dbReference type="EC" id="3.2.1.22" evidence="8"/>
<dbReference type="PANTHER" id="PTHR35803">
    <property type="entry name" value="GLUCAN 1,4-ALPHA-GLUCOSIDASE SUSB-RELATED"/>
    <property type="match status" value="1"/>
</dbReference>
<feature type="chain" id="PRO_5018563246" evidence="4">
    <location>
        <begin position="21"/>
        <end position="718"/>
    </location>
</feature>
<accession>A0A3S4MLW2</accession>
<evidence type="ECO:0000256" key="1">
    <source>
        <dbReference type="ARBA" id="ARBA00001913"/>
    </source>
</evidence>
<evidence type="ECO:0000256" key="3">
    <source>
        <dbReference type="ARBA" id="ARBA00022837"/>
    </source>
</evidence>
<dbReference type="GeneID" id="93022789"/>
<evidence type="ECO:0000259" key="7">
    <source>
        <dbReference type="Pfam" id="PF14509"/>
    </source>
</evidence>
<sequence length="718" mass="82481">MKKITVGALLLSMMFTGVKAQSLKSPDGKFEMNFQLKEGVPYYNLKYNGAVVVEDSKLGLRLFKDTAIKFASEIAKPEDAKYDLNNGFAKTDEKRDSKNETWQPVLGEKKNYINNYNELAVTLNQASTDRSIVVKFRLFNDGLGFRYEFPQQKNLNYFVIREEDSEIDFPTDMKAWWIVADYDSQEYQYQETKVSEIPSKWDKAYDANASQSLVKNAVQSPLMLKKEGKEPLYINVAEAAVLDYPASHLEVDAQNYKFKTHLTADRQGAKGYIQTPSVTPWRTIIVAPKAEQVMDSKMIFNLNEPTKYTDTSYIHPTKYMGVWWEMIIGKSQWAYSTAENVHLGKTDFTKLTPNGKHAANNTKVKEYIDFAAENGFQGLLIEGWNIGWEDWFGHSKEFVFDFITPYPDFDIKMLNEYAHSKGIKLIMHHETSGSATNYERWADKAFQTMKKYGYDAVKTGYVGDIIPRGEHHYSQWTINHYYRIAEKANEYKIMVNSHESVRPTGESRTYPNYISAEAARGTEYEAFGGNKPDHQTVLPFTRWMGGSMDYTPGIFQTKLDYYFPGDNRFVKTTLVKQLALYVTMYMPLQMAADLPENYKKHMDAFQFIKDVAADWDDTKILAAEPGDYVVTARKAKGTENWFVGGITDENKREYTVDFSFLDKGKKYEATIYEDGKDADYIDNPQSYNIYKKEITGKSKINFKMARSGGFAISIKPVK</sequence>
<feature type="signal peptide" evidence="4">
    <location>
        <begin position="1"/>
        <end position="20"/>
    </location>
</feature>
<dbReference type="STRING" id="525257.HMPREF0204_14461"/>
<dbReference type="OrthoDB" id="57532at2"/>
<feature type="domain" description="Glycosyl-hydrolase 97 C-terminal oligomerisation" evidence="7">
    <location>
        <begin position="614"/>
        <end position="715"/>
    </location>
</feature>
<keyword evidence="4" id="KW-0732">Signal</keyword>
<evidence type="ECO:0000256" key="4">
    <source>
        <dbReference type="SAM" id="SignalP"/>
    </source>
</evidence>
<dbReference type="KEGG" id="cgle:NCTC11432_00020"/>
<feature type="domain" description="Glycosyl-hydrolase 97 catalytic" evidence="5">
    <location>
        <begin position="323"/>
        <end position="519"/>
    </location>
</feature>
<dbReference type="AlphaFoldDB" id="A0A3S4MLW2"/>
<evidence type="ECO:0000256" key="2">
    <source>
        <dbReference type="ARBA" id="ARBA00011245"/>
    </source>
</evidence>
<dbReference type="InterPro" id="IPR017853">
    <property type="entry name" value="GH"/>
</dbReference>
<gene>
    <name evidence="8" type="ORF">NCTC11432_00020</name>
</gene>
<dbReference type="EMBL" id="LR134289">
    <property type="protein sequence ID" value="VEE04451.1"/>
    <property type="molecule type" value="Genomic_DNA"/>
</dbReference>
<dbReference type="InterPro" id="IPR019563">
    <property type="entry name" value="GH97_catalytic"/>
</dbReference>
<dbReference type="GO" id="GO:0004557">
    <property type="term" value="F:alpha-galactosidase activity"/>
    <property type="evidence" value="ECO:0007669"/>
    <property type="project" value="UniProtKB-EC"/>
</dbReference>
<dbReference type="InterPro" id="IPR052720">
    <property type="entry name" value="Glycosyl_hydrolase_97"/>
</dbReference>
<dbReference type="Pfam" id="PF14508">
    <property type="entry name" value="GH97_N"/>
    <property type="match status" value="1"/>
</dbReference>
<name>A0A3S4MLW2_CHRGE</name>
<dbReference type="GO" id="GO:0030246">
    <property type="term" value="F:carbohydrate binding"/>
    <property type="evidence" value="ECO:0007669"/>
    <property type="project" value="InterPro"/>
</dbReference>
<dbReference type="InterPro" id="IPR013785">
    <property type="entry name" value="Aldolase_TIM"/>
</dbReference>
<keyword evidence="8" id="KW-0378">Hydrolase</keyword>
<reference evidence="8 9" key="1">
    <citation type="submission" date="2018-12" db="EMBL/GenBank/DDBJ databases">
        <authorList>
            <consortium name="Pathogen Informatics"/>
        </authorList>
    </citation>
    <scope>NUCLEOTIDE SEQUENCE [LARGE SCALE GENOMIC DNA]</scope>
    <source>
        <strain evidence="8 9">NCTC11432</strain>
    </source>
</reference>
<comment type="subunit">
    <text evidence="2">Monomer.</text>
</comment>
<dbReference type="Gene3D" id="2.70.98.10">
    <property type="match status" value="1"/>
</dbReference>
<dbReference type="Pfam" id="PF10566">
    <property type="entry name" value="Glyco_hydro_97"/>
    <property type="match status" value="1"/>
</dbReference>
<dbReference type="Gene3D" id="3.20.20.70">
    <property type="entry name" value="Aldolase class I"/>
    <property type="match status" value="1"/>
</dbReference>
<evidence type="ECO:0000313" key="9">
    <source>
        <dbReference type="Proteomes" id="UP000279227"/>
    </source>
</evidence>
<protein>
    <submittedName>
        <fullName evidence="8">Retaining alpha-galactosidase</fullName>
        <ecNumber evidence="8">3.2.1.22</ecNumber>
    </submittedName>
</protein>
<dbReference type="Proteomes" id="UP000279227">
    <property type="component" value="Chromosome"/>
</dbReference>
<keyword evidence="3" id="KW-0106">Calcium</keyword>
<comment type="cofactor">
    <cofactor evidence="1">
        <name>Ca(2+)</name>
        <dbReference type="ChEBI" id="CHEBI:29108"/>
    </cofactor>
</comment>
<organism evidence="8 9">
    <name type="scientific">Chryseobacterium gleum</name>
    <name type="common">Flavobacterium gleum</name>
    <dbReference type="NCBI Taxonomy" id="250"/>
    <lineage>
        <taxon>Bacteria</taxon>
        <taxon>Pseudomonadati</taxon>
        <taxon>Bacteroidota</taxon>
        <taxon>Flavobacteriia</taxon>
        <taxon>Flavobacteriales</taxon>
        <taxon>Weeksellaceae</taxon>
        <taxon>Chryseobacterium group</taxon>
        <taxon>Chryseobacterium</taxon>
    </lineage>
</organism>
<dbReference type="SUPFAM" id="SSF51445">
    <property type="entry name" value="(Trans)glycosidases"/>
    <property type="match status" value="1"/>
</dbReference>
<dbReference type="Pfam" id="PF14509">
    <property type="entry name" value="GH97_C"/>
    <property type="match status" value="1"/>
</dbReference>
<dbReference type="InterPro" id="IPR029483">
    <property type="entry name" value="GH97_C"/>
</dbReference>